<dbReference type="InterPro" id="IPR006652">
    <property type="entry name" value="Kelch_1"/>
</dbReference>
<dbReference type="InterPro" id="IPR001810">
    <property type="entry name" value="F-box_dom"/>
</dbReference>
<dbReference type="PaxDb" id="65489-OBART02G14090.1"/>
<reference evidence="3" key="2">
    <citation type="submission" date="2015-03" db="UniProtKB">
        <authorList>
            <consortium name="EnsemblPlants"/>
        </authorList>
    </citation>
    <scope>IDENTIFICATION</scope>
</reference>
<dbReference type="Gene3D" id="2.120.10.80">
    <property type="entry name" value="Kelch-type beta propeller"/>
    <property type="match status" value="1"/>
</dbReference>
<dbReference type="SUPFAM" id="SSF117281">
    <property type="entry name" value="Kelch motif"/>
    <property type="match status" value="1"/>
</dbReference>
<evidence type="ECO:0000256" key="1">
    <source>
        <dbReference type="SAM" id="MobiDB-lite"/>
    </source>
</evidence>
<name>A0A0D3F497_9ORYZ</name>
<evidence type="ECO:0000259" key="2">
    <source>
        <dbReference type="Pfam" id="PF00646"/>
    </source>
</evidence>
<dbReference type="InterPro" id="IPR036047">
    <property type="entry name" value="F-box-like_dom_sf"/>
</dbReference>
<feature type="region of interest" description="Disordered" evidence="1">
    <location>
        <begin position="1"/>
        <end position="41"/>
    </location>
</feature>
<dbReference type="EnsemblPlants" id="OBART02G14090.1">
    <property type="protein sequence ID" value="OBART02G14090.1"/>
    <property type="gene ID" value="OBART02G14090"/>
</dbReference>
<dbReference type="Pfam" id="PF00646">
    <property type="entry name" value="F-box"/>
    <property type="match status" value="1"/>
</dbReference>
<sequence length="520" mass="56221">MTTGSATATTGSATATTDPRRRRPDPAEQRPSPPLEAPVLATEYHEDDVVVVVAAVVTSSVLASSKRRRERGESGGGEREEKAVAAAGEGEERGDRMASSSSSSSSAGRRLAGNLSLRPGVASIIPGLPDDVAAVILCLLTFPDQSRLRATSRAWRLLLSAATLLPLRRSLRLPRRHLLCLFPTDPSLASPILLDPAAPTAWWSLPPIPCSPQHYGLANFAAVAVGGQIYVLGGSRFDARSYPLDNPSPSAAAYRLDLALSRHRWERLPDMRVPRGSFACAPAPSGGVIVAGGGSRHPTFPSYGSRTSGVELYDAAARAWRVTAAMPRDRAGCVGFVAHGAGDGREDEFWVMGGYHGYTTVGGVVPSDVYCRDAVALGLWSGKWREIGDMWEEWERERLGPVAVISAEDGRVTEVFMLDGHDIFRYNFSSNSWSKEATLRRKIPNTQSCGFIAMNGELYVLTSAKLPVETSSPWKQSKKRLALEFQVYNPAAKMWRVLTTHPPVNVPIDFRTAALCTVEL</sequence>
<dbReference type="InterPro" id="IPR015915">
    <property type="entry name" value="Kelch-typ_b-propeller"/>
</dbReference>
<keyword evidence="4" id="KW-1185">Reference proteome</keyword>
<dbReference type="STRING" id="65489.A0A0D3F497"/>
<evidence type="ECO:0000313" key="4">
    <source>
        <dbReference type="Proteomes" id="UP000026960"/>
    </source>
</evidence>
<protein>
    <recommendedName>
        <fullName evidence="2">F-box domain-containing protein</fullName>
    </recommendedName>
</protein>
<dbReference type="Gramene" id="OBART02G14090.1">
    <property type="protein sequence ID" value="OBART02G14090.1"/>
    <property type="gene ID" value="OBART02G14090"/>
</dbReference>
<reference evidence="3" key="1">
    <citation type="journal article" date="2009" name="Rice">
        <title>De Novo Next Generation Sequencing of Plant Genomes.</title>
        <authorList>
            <person name="Rounsley S."/>
            <person name="Marri P.R."/>
            <person name="Yu Y."/>
            <person name="He R."/>
            <person name="Sisneros N."/>
            <person name="Goicoechea J.L."/>
            <person name="Lee S.J."/>
            <person name="Angelova A."/>
            <person name="Kudrna D."/>
            <person name="Luo M."/>
            <person name="Affourtit J."/>
            <person name="Desany B."/>
            <person name="Knight J."/>
            <person name="Niazi F."/>
            <person name="Egholm M."/>
            <person name="Wing R.A."/>
        </authorList>
    </citation>
    <scope>NUCLEOTIDE SEQUENCE [LARGE SCALE GENOMIC DNA]</scope>
    <source>
        <strain evidence="3">cv. IRGC 105608</strain>
    </source>
</reference>
<feature type="compositionally biased region" description="Low complexity" evidence="1">
    <location>
        <begin position="1"/>
        <end position="17"/>
    </location>
</feature>
<dbReference type="SUPFAM" id="SSF81383">
    <property type="entry name" value="F-box domain"/>
    <property type="match status" value="1"/>
</dbReference>
<dbReference type="SMART" id="SM00612">
    <property type="entry name" value="Kelch"/>
    <property type="match status" value="2"/>
</dbReference>
<dbReference type="eggNOG" id="KOG1072">
    <property type="taxonomic scope" value="Eukaryota"/>
</dbReference>
<dbReference type="PANTHER" id="PTHR47850">
    <property type="entry name" value="F-BOX/KELCH-REPEAT PROTEIN OR23"/>
    <property type="match status" value="1"/>
</dbReference>
<proteinExistence type="predicted"/>
<feature type="region of interest" description="Disordered" evidence="1">
    <location>
        <begin position="64"/>
        <end position="111"/>
    </location>
</feature>
<feature type="domain" description="F-box" evidence="2">
    <location>
        <begin position="126"/>
        <end position="159"/>
    </location>
</feature>
<organism evidence="3">
    <name type="scientific">Oryza barthii</name>
    <dbReference type="NCBI Taxonomy" id="65489"/>
    <lineage>
        <taxon>Eukaryota</taxon>
        <taxon>Viridiplantae</taxon>
        <taxon>Streptophyta</taxon>
        <taxon>Embryophyta</taxon>
        <taxon>Tracheophyta</taxon>
        <taxon>Spermatophyta</taxon>
        <taxon>Magnoliopsida</taxon>
        <taxon>Liliopsida</taxon>
        <taxon>Poales</taxon>
        <taxon>Poaceae</taxon>
        <taxon>BOP clade</taxon>
        <taxon>Oryzoideae</taxon>
        <taxon>Oryzeae</taxon>
        <taxon>Oryzinae</taxon>
        <taxon>Oryza</taxon>
    </lineage>
</organism>
<dbReference type="Proteomes" id="UP000026960">
    <property type="component" value="Chromosome 2"/>
</dbReference>
<evidence type="ECO:0000313" key="3">
    <source>
        <dbReference type="EnsemblPlants" id="OBART02G14090.1"/>
    </source>
</evidence>
<dbReference type="HOGENOM" id="CLU_039887_0_0_1"/>
<dbReference type="PANTHER" id="PTHR47850:SF1">
    <property type="entry name" value="F-BOX_KELCH-REPEAT PROTEIN OR23"/>
    <property type="match status" value="1"/>
</dbReference>
<dbReference type="Pfam" id="PF01344">
    <property type="entry name" value="Kelch_1"/>
    <property type="match status" value="1"/>
</dbReference>
<dbReference type="AlphaFoldDB" id="A0A0D3F497"/>
<feature type="compositionally biased region" description="Basic and acidic residues" evidence="1">
    <location>
        <begin position="70"/>
        <end position="83"/>
    </location>
</feature>
<accession>A0A0D3F497</accession>